<feature type="region of interest" description="Disordered" evidence="1">
    <location>
        <begin position="207"/>
        <end position="233"/>
    </location>
</feature>
<dbReference type="AlphaFoldDB" id="A0AAQ3T7W9"/>
<evidence type="ECO:0000313" key="3">
    <source>
        <dbReference type="Proteomes" id="UP001341281"/>
    </source>
</evidence>
<evidence type="ECO:0000256" key="1">
    <source>
        <dbReference type="SAM" id="MobiDB-lite"/>
    </source>
</evidence>
<reference evidence="2 3" key="1">
    <citation type="submission" date="2024-02" db="EMBL/GenBank/DDBJ databases">
        <title>High-quality chromosome-scale genome assembly of Pensacola bahiagrass (Paspalum notatum Flugge var. saurae).</title>
        <authorList>
            <person name="Vega J.M."/>
            <person name="Podio M."/>
            <person name="Orjuela J."/>
            <person name="Siena L.A."/>
            <person name="Pessino S.C."/>
            <person name="Combes M.C."/>
            <person name="Mariac C."/>
            <person name="Albertini E."/>
            <person name="Pupilli F."/>
            <person name="Ortiz J.P.A."/>
            <person name="Leblanc O."/>
        </authorList>
    </citation>
    <scope>NUCLEOTIDE SEQUENCE [LARGE SCALE GENOMIC DNA]</scope>
    <source>
        <strain evidence="2">R1</strain>
        <tissue evidence="2">Leaf</tissue>
    </source>
</reference>
<organism evidence="2 3">
    <name type="scientific">Paspalum notatum var. saurae</name>
    <dbReference type="NCBI Taxonomy" id="547442"/>
    <lineage>
        <taxon>Eukaryota</taxon>
        <taxon>Viridiplantae</taxon>
        <taxon>Streptophyta</taxon>
        <taxon>Embryophyta</taxon>
        <taxon>Tracheophyta</taxon>
        <taxon>Spermatophyta</taxon>
        <taxon>Magnoliopsida</taxon>
        <taxon>Liliopsida</taxon>
        <taxon>Poales</taxon>
        <taxon>Poaceae</taxon>
        <taxon>PACMAD clade</taxon>
        <taxon>Panicoideae</taxon>
        <taxon>Andropogonodae</taxon>
        <taxon>Paspaleae</taxon>
        <taxon>Paspalinae</taxon>
        <taxon>Paspalum</taxon>
    </lineage>
</organism>
<dbReference type="Proteomes" id="UP001341281">
    <property type="component" value="Chromosome 04"/>
</dbReference>
<accession>A0AAQ3T7W9</accession>
<feature type="compositionally biased region" description="Basic residues" evidence="1">
    <location>
        <begin position="215"/>
        <end position="225"/>
    </location>
</feature>
<sequence length="288" mass="31032">MMLGNVTAMKRPGSTSSLQNELAFRPSSAERTLIASLAFPFSAITVTQIHKLCHTSGDGSPANNAILPSLFPQVDANPPLIGYEVNIHQLIPTNRKRKYRHSSEHSLKGRVPSTVAQEATDGGVAQDLQLIAPWHHQALVTGDLLENVRGSAVPGHPEEPDCAFMQPQCNLFQLTIQHICKTEEGKVANTFFPFLGIRRRPLVHVPERQEERGRHGPQRAHRYPARRAGSYPPSQVGVGHDGVRLPLQSQPIQQPLDGLPHLGVNGLDEADGVGAAAALGGDDVGDGG</sequence>
<evidence type="ECO:0000313" key="2">
    <source>
        <dbReference type="EMBL" id="WVZ68493.1"/>
    </source>
</evidence>
<protein>
    <submittedName>
        <fullName evidence="2">Uncharacterized protein</fullName>
    </submittedName>
</protein>
<name>A0AAQ3T7W9_PASNO</name>
<keyword evidence="3" id="KW-1185">Reference proteome</keyword>
<gene>
    <name evidence="2" type="ORF">U9M48_017427</name>
</gene>
<proteinExistence type="predicted"/>
<dbReference type="EMBL" id="CP144748">
    <property type="protein sequence ID" value="WVZ68493.1"/>
    <property type="molecule type" value="Genomic_DNA"/>
</dbReference>